<dbReference type="EMBL" id="DS469879">
    <property type="protein sequence ID" value="EDO31703.1"/>
    <property type="molecule type" value="Genomic_DNA"/>
</dbReference>
<dbReference type="PANTHER" id="PTHR24252">
    <property type="entry name" value="ACROSIN-RELATED"/>
    <property type="match status" value="1"/>
</dbReference>
<dbReference type="Gene3D" id="2.40.10.10">
    <property type="entry name" value="Trypsin-like serine proteases"/>
    <property type="match status" value="1"/>
</dbReference>
<dbReference type="HOGENOM" id="CLU_006842_0_4_1"/>
<keyword evidence="9" id="KW-1185">Reference proteome</keyword>
<evidence type="ECO:0000259" key="7">
    <source>
        <dbReference type="PROSITE" id="PS50240"/>
    </source>
</evidence>
<keyword evidence="1 5" id="KW-0645">Protease</keyword>
<dbReference type="SMART" id="SM00020">
    <property type="entry name" value="Tryp_SPc"/>
    <property type="match status" value="1"/>
</dbReference>
<dbReference type="InterPro" id="IPR009003">
    <property type="entry name" value="Peptidase_S1_PA"/>
</dbReference>
<proteinExistence type="predicted"/>
<keyword evidence="3 5" id="KW-0720">Serine protease</keyword>
<dbReference type="OrthoDB" id="6018415at2759"/>
<evidence type="ECO:0000256" key="2">
    <source>
        <dbReference type="ARBA" id="ARBA00022801"/>
    </source>
</evidence>
<dbReference type="InterPro" id="IPR001314">
    <property type="entry name" value="Peptidase_S1A"/>
</dbReference>
<dbReference type="GO" id="GO:0006508">
    <property type="term" value="P:proteolysis"/>
    <property type="evidence" value="ECO:0000318"/>
    <property type="project" value="GO_Central"/>
</dbReference>
<evidence type="ECO:0000256" key="4">
    <source>
        <dbReference type="ARBA" id="ARBA00023157"/>
    </source>
</evidence>
<dbReference type="STRING" id="45351.A7SX50"/>
<dbReference type="CDD" id="cd00190">
    <property type="entry name" value="Tryp_SPc"/>
    <property type="match status" value="1"/>
</dbReference>
<name>A7SX50_NEMVE</name>
<dbReference type="PhylomeDB" id="A7SX50"/>
<dbReference type="Proteomes" id="UP000001593">
    <property type="component" value="Unassembled WGS sequence"/>
</dbReference>
<gene>
    <name evidence="8" type="ORF">NEMVEDRAFT_v1g236044</name>
</gene>
<dbReference type="FunFam" id="2.40.10.10:FF:000003">
    <property type="entry name" value="Transmembrane serine protease 3"/>
    <property type="match status" value="1"/>
</dbReference>
<dbReference type="OMA" id="VYADMMD"/>
<dbReference type="SUPFAM" id="SSF50494">
    <property type="entry name" value="Trypsin-like serine proteases"/>
    <property type="match status" value="1"/>
</dbReference>
<feature type="region of interest" description="Disordered" evidence="6">
    <location>
        <begin position="24"/>
        <end position="43"/>
    </location>
</feature>
<dbReference type="InterPro" id="IPR033116">
    <property type="entry name" value="TRYPSIN_SER"/>
</dbReference>
<dbReference type="PROSITE" id="PS50240">
    <property type="entry name" value="TRYPSIN_DOM"/>
    <property type="match status" value="1"/>
</dbReference>
<dbReference type="PROSITE" id="PS00134">
    <property type="entry name" value="TRYPSIN_HIS"/>
    <property type="match status" value="1"/>
</dbReference>
<dbReference type="GO" id="GO:0004252">
    <property type="term" value="F:serine-type endopeptidase activity"/>
    <property type="evidence" value="ECO:0000318"/>
    <property type="project" value="GO_Central"/>
</dbReference>
<evidence type="ECO:0000256" key="6">
    <source>
        <dbReference type="SAM" id="MobiDB-lite"/>
    </source>
</evidence>
<dbReference type="InterPro" id="IPR043504">
    <property type="entry name" value="Peptidase_S1_PA_chymotrypsin"/>
</dbReference>
<evidence type="ECO:0000256" key="1">
    <source>
        <dbReference type="ARBA" id="ARBA00022670"/>
    </source>
</evidence>
<dbReference type="PROSITE" id="PS00135">
    <property type="entry name" value="TRYPSIN_SER"/>
    <property type="match status" value="1"/>
</dbReference>
<evidence type="ECO:0000313" key="8">
    <source>
        <dbReference type="EMBL" id="EDO31703.1"/>
    </source>
</evidence>
<dbReference type="KEGG" id="nve:5502645"/>
<dbReference type="AlphaFoldDB" id="A7SX50"/>
<reference evidence="8 9" key="1">
    <citation type="journal article" date="2007" name="Science">
        <title>Sea anemone genome reveals ancestral eumetazoan gene repertoire and genomic organization.</title>
        <authorList>
            <person name="Putnam N.H."/>
            <person name="Srivastava M."/>
            <person name="Hellsten U."/>
            <person name="Dirks B."/>
            <person name="Chapman J."/>
            <person name="Salamov A."/>
            <person name="Terry A."/>
            <person name="Shapiro H."/>
            <person name="Lindquist E."/>
            <person name="Kapitonov V.V."/>
            <person name="Jurka J."/>
            <person name="Genikhovich G."/>
            <person name="Grigoriev I.V."/>
            <person name="Lucas S.M."/>
            <person name="Steele R.E."/>
            <person name="Finnerty J.R."/>
            <person name="Technau U."/>
            <person name="Martindale M.Q."/>
            <person name="Rokhsar D.S."/>
        </authorList>
    </citation>
    <scope>NUCLEOTIDE SEQUENCE [LARGE SCALE GENOMIC DNA]</scope>
    <source>
        <strain evidence="9">CH2 X CH6</strain>
    </source>
</reference>
<organism evidence="8 9">
    <name type="scientific">Nematostella vectensis</name>
    <name type="common">Starlet sea anemone</name>
    <dbReference type="NCBI Taxonomy" id="45351"/>
    <lineage>
        <taxon>Eukaryota</taxon>
        <taxon>Metazoa</taxon>
        <taxon>Cnidaria</taxon>
        <taxon>Anthozoa</taxon>
        <taxon>Hexacorallia</taxon>
        <taxon>Actiniaria</taxon>
        <taxon>Edwardsiidae</taxon>
        <taxon>Nematostella</taxon>
    </lineage>
</organism>
<evidence type="ECO:0000313" key="9">
    <source>
        <dbReference type="Proteomes" id="UP000001593"/>
    </source>
</evidence>
<dbReference type="MEROPS" id="S01.247"/>
<dbReference type="eggNOG" id="KOG3627">
    <property type="taxonomic scope" value="Eukaryota"/>
</dbReference>
<dbReference type="InterPro" id="IPR001254">
    <property type="entry name" value="Trypsin_dom"/>
</dbReference>
<protein>
    <recommendedName>
        <fullName evidence="7">Peptidase S1 domain-containing protein</fullName>
    </recommendedName>
</protein>
<evidence type="ECO:0000256" key="3">
    <source>
        <dbReference type="ARBA" id="ARBA00022825"/>
    </source>
</evidence>
<keyword evidence="4" id="KW-1015">Disulfide bond</keyword>
<dbReference type="PANTHER" id="PTHR24252:SF7">
    <property type="entry name" value="HYALIN"/>
    <property type="match status" value="1"/>
</dbReference>
<feature type="domain" description="Peptidase S1" evidence="7">
    <location>
        <begin position="48"/>
        <end position="289"/>
    </location>
</feature>
<dbReference type="PRINTS" id="PR00722">
    <property type="entry name" value="CHYMOTRYPSIN"/>
</dbReference>
<accession>A7SX50</accession>
<dbReference type="GO" id="GO:0005615">
    <property type="term" value="C:extracellular space"/>
    <property type="evidence" value="ECO:0000318"/>
    <property type="project" value="GO_Central"/>
</dbReference>
<sequence>MRHWCNKYCEFCTVPTTTQAPTTLPRTERPIDPGSVKCGTKGKGNTRIVGGTRAKKGAWPWQISMNYVHNKVTKTPHICGGSVVAPEWIVTAAHCFAYSKDAKDYTIAVGEHDLNATDGYEQRPDVERIILHPKYAPHNNHDYDVALIKLASPLQYNDRVRPVCLPSLKEDLEENTQCYISGWGHLQEAGHGPWVLHQAAVPLVSRDTCQKAYNDLHYKVSSRMRCAGYGAGGIDACQGDSGGPLVCKEGDVWYLMGAISWGVGCARGGRYGVYADMMDLKYWVQSTIHQG</sequence>
<keyword evidence="2 5" id="KW-0378">Hydrolase</keyword>
<dbReference type="Pfam" id="PF00089">
    <property type="entry name" value="Trypsin"/>
    <property type="match status" value="1"/>
</dbReference>
<dbReference type="InParanoid" id="A7SX50"/>
<dbReference type="InterPro" id="IPR018114">
    <property type="entry name" value="TRYPSIN_HIS"/>
</dbReference>
<evidence type="ECO:0000256" key="5">
    <source>
        <dbReference type="RuleBase" id="RU363034"/>
    </source>
</evidence>